<dbReference type="InterPro" id="IPR057726">
    <property type="entry name" value="Tsg_C"/>
</dbReference>
<proteinExistence type="inferred from homology"/>
<dbReference type="Pfam" id="PF23782">
    <property type="entry name" value="Tsg_N"/>
    <property type="match status" value="1"/>
</dbReference>
<evidence type="ECO:0000256" key="6">
    <source>
        <dbReference type="ARBA" id="ARBA00023180"/>
    </source>
</evidence>
<dbReference type="OMA" id="NCTVAFF"/>
<dbReference type="Pfam" id="PF04668">
    <property type="entry name" value="Tsg"/>
    <property type="match status" value="1"/>
</dbReference>
<dbReference type="VEuPathDB" id="VectorBase:CSON000479"/>
<evidence type="ECO:0000256" key="5">
    <source>
        <dbReference type="ARBA" id="ARBA00022729"/>
    </source>
</evidence>
<dbReference type="AlphaFoldDB" id="A0A336K423"/>
<feature type="domain" description="Tsg C-terminal" evidence="8">
    <location>
        <begin position="87"/>
        <end position="218"/>
    </location>
</feature>
<keyword evidence="6" id="KW-0325">Glycoprotein</keyword>
<keyword evidence="4" id="KW-0964">Secreted</keyword>
<dbReference type="InterPro" id="IPR057635">
    <property type="entry name" value="Tsg_N"/>
</dbReference>
<dbReference type="PANTHER" id="PTHR12312">
    <property type="entry name" value="TWISTED GASTRULATION PROTEIN HOMOLOG 1-A-RELATED"/>
    <property type="match status" value="1"/>
</dbReference>
<feature type="signal peptide" evidence="7">
    <location>
        <begin position="1"/>
        <end position="27"/>
    </location>
</feature>
<evidence type="ECO:0000313" key="11">
    <source>
        <dbReference type="EMBL" id="SSX20096.1"/>
    </source>
</evidence>
<dbReference type="EMBL" id="UFQT01000107">
    <property type="protein sequence ID" value="SSX20096.1"/>
    <property type="molecule type" value="Genomic_DNA"/>
</dbReference>
<reference evidence="11" key="2">
    <citation type="submission" date="2018-07" db="EMBL/GenBank/DDBJ databases">
        <authorList>
            <person name="Quirk P.G."/>
            <person name="Krulwich T.A."/>
        </authorList>
    </citation>
    <scope>NUCLEOTIDE SEQUENCE</scope>
</reference>
<evidence type="ECO:0000256" key="1">
    <source>
        <dbReference type="ARBA" id="ARBA00004613"/>
    </source>
</evidence>
<evidence type="ECO:0000256" key="3">
    <source>
        <dbReference type="ARBA" id="ARBA00022473"/>
    </source>
</evidence>
<dbReference type="EMBL" id="UFQS01000107">
    <property type="protein sequence ID" value="SSW99716.1"/>
    <property type="molecule type" value="Genomic_DNA"/>
</dbReference>
<sequence>MKQNTCISLTILTCSAVFLIAIQNVNSCNELVCASQVSKCMLTQSCRCDLKNCSCCRDCRQCLSYLYTECCSCVDMCPKPNETQNELSKQSYTDELEGIPDYFRAVADNDVHDEWSIFTFPVDYDASLYGDKFEKSVKYMIHSTDQELDPKYNERENIITVNCTVAFMSQCMSNNKCKESCQSMGASSYRWFLDGCCECVGSTCINFGINESRCSFCPETKDSFNTADWDDEIPLDQLDYGENMNSMDINTADK</sequence>
<keyword evidence="5 7" id="KW-0732">Signal</keyword>
<comment type="subcellular location">
    <subcellularLocation>
        <location evidence="1">Secreted</location>
    </subcellularLocation>
</comment>
<evidence type="ECO:0000256" key="2">
    <source>
        <dbReference type="ARBA" id="ARBA00010047"/>
    </source>
</evidence>
<comment type="similarity">
    <text evidence="2">Belongs to the twisted gastrulation protein family.</text>
</comment>
<evidence type="ECO:0000259" key="9">
    <source>
        <dbReference type="Pfam" id="PF23782"/>
    </source>
</evidence>
<evidence type="ECO:0000256" key="4">
    <source>
        <dbReference type="ARBA" id="ARBA00022525"/>
    </source>
</evidence>
<evidence type="ECO:0000259" key="8">
    <source>
        <dbReference type="Pfam" id="PF04668"/>
    </source>
</evidence>
<organism evidence="10">
    <name type="scientific">Culicoides sonorensis</name>
    <name type="common">Biting midge</name>
    <dbReference type="NCBI Taxonomy" id="179676"/>
    <lineage>
        <taxon>Eukaryota</taxon>
        <taxon>Metazoa</taxon>
        <taxon>Ecdysozoa</taxon>
        <taxon>Arthropoda</taxon>
        <taxon>Hexapoda</taxon>
        <taxon>Insecta</taxon>
        <taxon>Pterygota</taxon>
        <taxon>Neoptera</taxon>
        <taxon>Endopterygota</taxon>
        <taxon>Diptera</taxon>
        <taxon>Nematocera</taxon>
        <taxon>Chironomoidea</taxon>
        <taxon>Ceratopogonidae</taxon>
        <taxon>Ceratopogoninae</taxon>
        <taxon>Culicoides</taxon>
        <taxon>Monoculicoides</taxon>
    </lineage>
</organism>
<name>A0A336K423_CULSO</name>
<protein>
    <submittedName>
        <fullName evidence="10">CSON000479 protein</fullName>
    </submittedName>
</protein>
<dbReference type="GO" id="GO:0005615">
    <property type="term" value="C:extracellular space"/>
    <property type="evidence" value="ECO:0007669"/>
    <property type="project" value="TreeGrafter"/>
</dbReference>
<keyword evidence="3" id="KW-0217">Developmental protein</keyword>
<dbReference type="PANTHER" id="PTHR12312:SF16">
    <property type="entry name" value="TWISTED GASTRULATION PROTEIN HOMOLOG 1-A-RELATED"/>
    <property type="match status" value="1"/>
</dbReference>
<feature type="domain" description="Tsg N-terminal" evidence="9">
    <location>
        <begin position="27"/>
        <end position="83"/>
    </location>
</feature>
<reference evidence="10" key="1">
    <citation type="submission" date="2018-04" db="EMBL/GenBank/DDBJ databases">
        <authorList>
            <person name="Go L.Y."/>
            <person name="Mitchell J.A."/>
        </authorList>
    </citation>
    <scope>NUCLEOTIDE SEQUENCE</scope>
    <source>
        <tissue evidence="10">Whole organism</tissue>
    </source>
</reference>
<accession>A0A336K423</accession>
<evidence type="ECO:0000313" key="10">
    <source>
        <dbReference type="EMBL" id="SSW99716.1"/>
    </source>
</evidence>
<evidence type="ECO:0000256" key="7">
    <source>
        <dbReference type="SAM" id="SignalP"/>
    </source>
</evidence>
<feature type="chain" id="PRO_5036328502" evidence="7">
    <location>
        <begin position="28"/>
        <end position="254"/>
    </location>
</feature>
<dbReference type="GO" id="GO:0030510">
    <property type="term" value="P:regulation of BMP signaling pathway"/>
    <property type="evidence" value="ECO:0007669"/>
    <property type="project" value="TreeGrafter"/>
</dbReference>
<gene>
    <name evidence="10" type="primary">CSON000479</name>
</gene>
<dbReference type="InterPro" id="IPR006761">
    <property type="entry name" value="Tsg"/>
</dbReference>